<keyword evidence="3" id="KW-1185">Reference proteome</keyword>
<keyword evidence="1" id="KW-0732">Signal</keyword>
<organism evidence="2 3">
    <name type="scientific">Acanthoscelides obtectus</name>
    <name type="common">Bean weevil</name>
    <name type="synonym">Bruchus obtectus</name>
    <dbReference type="NCBI Taxonomy" id="200917"/>
    <lineage>
        <taxon>Eukaryota</taxon>
        <taxon>Metazoa</taxon>
        <taxon>Ecdysozoa</taxon>
        <taxon>Arthropoda</taxon>
        <taxon>Hexapoda</taxon>
        <taxon>Insecta</taxon>
        <taxon>Pterygota</taxon>
        <taxon>Neoptera</taxon>
        <taxon>Endopterygota</taxon>
        <taxon>Coleoptera</taxon>
        <taxon>Polyphaga</taxon>
        <taxon>Cucujiformia</taxon>
        <taxon>Chrysomeloidea</taxon>
        <taxon>Chrysomelidae</taxon>
        <taxon>Bruchinae</taxon>
        <taxon>Bruchini</taxon>
        <taxon>Acanthoscelides</taxon>
    </lineage>
</organism>
<evidence type="ECO:0000313" key="2">
    <source>
        <dbReference type="EMBL" id="CAH2000062.1"/>
    </source>
</evidence>
<dbReference type="AlphaFoldDB" id="A0A9P0PV39"/>
<accession>A0A9P0PV39</accession>
<dbReference type="Proteomes" id="UP001152888">
    <property type="component" value="Unassembled WGS sequence"/>
</dbReference>
<feature type="signal peptide" evidence="1">
    <location>
        <begin position="1"/>
        <end position="21"/>
    </location>
</feature>
<evidence type="ECO:0000256" key="1">
    <source>
        <dbReference type="SAM" id="SignalP"/>
    </source>
</evidence>
<reference evidence="2" key="1">
    <citation type="submission" date="2022-03" db="EMBL/GenBank/DDBJ databases">
        <authorList>
            <person name="Sayadi A."/>
        </authorList>
    </citation>
    <scope>NUCLEOTIDE SEQUENCE</scope>
</reference>
<name>A0A9P0PV39_ACAOB</name>
<dbReference type="EMBL" id="CAKOFQ010007388">
    <property type="protein sequence ID" value="CAH2000062.1"/>
    <property type="molecule type" value="Genomic_DNA"/>
</dbReference>
<feature type="chain" id="PRO_5040169792" evidence="1">
    <location>
        <begin position="22"/>
        <end position="99"/>
    </location>
</feature>
<evidence type="ECO:0000313" key="3">
    <source>
        <dbReference type="Proteomes" id="UP001152888"/>
    </source>
</evidence>
<sequence>MSAVLSTICALSLTTIRVVESGKKRQFLSLKKCKQLLPISEMTKRDLEKLCKNNVIPARFHEEFFKLKCKSSLPEDLAETDAEDDKIKAPKLKKIYIFY</sequence>
<comment type="caution">
    <text evidence="2">The sequence shown here is derived from an EMBL/GenBank/DDBJ whole genome shotgun (WGS) entry which is preliminary data.</text>
</comment>
<dbReference type="OrthoDB" id="6777784at2759"/>
<protein>
    <submittedName>
        <fullName evidence="2">Uncharacterized protein</fullName>
    </submittedName>
</protein>
<gene>
    <name evidence="2" type="ORF">ACAOBT_LOCUS25329</name>
</gene>
<proteinExistence type="predicted"/>